<evidence type="ECO:0000313" key="2">
    <source>
        <dbReference type="EMBL" id="AKV01701.1"/>
    </source>
</evidence>
<reference evidence="2 3" key="1">
    <citation type="submission" date="2015-08" db="EMBL/GenBank/DDBJ databases">
        <authorList>
            <person name="Babu N.S."/>
            <person name="Beckwith C.J."/>
            <person name="Beseler K.G."/>
            <person name="Brison A."/>
            <person name="Carone J.V."/>
            <person name="Caskin T.P."/>
            <person name="Diamond M."/>
            <person name="Durham M.E."/>
            <person name="Foxe J.M."/>
            <person name="Go M."/>
            <person name="Henderson B.A."/>
            <person name="Jones I.B."/>
            <person name="McGettigan J.A."/>
            <person name="Micheletti S.J."/>
            <person name="Nasrallah M.E."/>
            <person name="Ortiz D."/>
            <person name="Piller C.R."/>
            <person name="Privatt S.R."/>
            <person name="Schneider S.L."/>
            <person name="Sharp S."/>
            <person name="Smith T.C."/>
            <person name="Stanton J.D."/>
            <person name="Ullery H.E."/>
            <person name="Wilson R.J."/>
            <person name="Serrano M.G."/>
            <person name="Buck G."/>
            <person name="Lee V."/>
            <person name="Wang Y."/>
            <person name="Carvalho R."/>
            <person name="Voegtly L."/>
            <person name="Shi R."/>
            <person name="Duckworth R."/>
            <person name="Johnson A."/>
            <person name="Loviza R."/>
            <person name="Walstead R."/>
            <person name="Shah Z."/>
            <person name="Kiflezghi M."/>
            <person name="Wade K."/>
            <person name="Ball S.L."/>
            <person name="Bradley K.W."/>
            <person name="Asai D.J."/>
            <person name="Bowman C.A."/>
            <person name="Russell D.A."/>
            <person name="Pope W.H."/>
            <person name="Jacobs-Sera D."/>
            <person name="Hendrix R.W."/>
            <person name="Hatfull G.F."/>
        </authorList>
    </citation>
    <scope>NUCLEOTIDE SEQUENCE [LARGE SCALE GENOMIC DNA]</scope>
    <source>
        <strain evidence="2 3">DSM 27648</strain>
    </source>
</reference>
<sequence>MSMASRIHSLTGNDDVGHSLESRSRGNGSSSRRTMIVAALRGALAIDSASAGPGWRAWRAWLAGMPRTGRVGRTAGMARVRMRTARTGGHRWDRV</sequence>
<feature type="region of interest" description="Disordered" evidence="1">
    <location>
        <begin position="1"/>
        <end position="32"/>
    </location>
</feature>
<dbReference type="EMBL" id="CP012333">
    <property type="protein sequence ID" value="AKV01701.1"/>
    <property type="molecule type" value="Genomic_DNA"/>
</dbReference>
<feature type="compositionally biased region" description="Basic and acidic residues" evidence="1">
    <location>
        <begin position="15"/>
        <end position="24"/>
    </location>
</feature>
<gene>
    <name evidence="2" type="ORF">AKJ09_08364</name>
</gene>
<dbReference type="AlphaFoldDB" id="A0A0K1Q796"/>
<dbReference type="STRING" id="1391654.AKJ09_08364"/>
<organism evidence="2 3">
    <name type="scientific">Labilithrix luteola</name>
    <dbReference type="NCBI Taxonomy" id="1391654"/>
    <lineage>
        <taxon>Bacteria</taxon>
        <taxon>Pseudomonadati</taxon>
        <taxon>Myxococcota</taxon>
        <taxon>Polyangia</taxon>
        <taxon>Polyangiales</taxon>
        <taxon>Labilitrichaceae</taxon>
        <taxon>Labilithrix</taxon>
    </lineage>
</organism>
<evidence type="ECO:0000313" key="3">
    <source>
        <dbReference type="Proteomes" id="UP000064967"/>
    </source>
</evidence>
<evidence type="ECO:0000256" key="1">
    <source>
        <dbReference type="SAM" id="MobiDB-lite"/>
    </source>
</evidence>
<dbReference type="KEGG" id="llu:AKJ09_08364"/>
<dbReference type="Proteomes" id="UP000064967">
    <property type="component" value="Chromosome"/>
</dbReference>
<keyword evidence="3" id="KW-1185">Reference proteome</keyword>
<protein>
    <submittedName>
        <fullName evidence="2">Uncharacterized protein</fullName>
    </submittedName>
</protein>
<accession>A0A0K1Q796</accession>
<proteinExistence type="predicted"/>
<name>A0A0K1Q796_9BACT</name>